<feature type="compositionally biased region" description="Basic and acidic residues" evidence="1">
    <location>
        <begin position="540"/>
        <end position="549"/>
    </location>
</feature>
<gene>
    <name evidence="2" type="ORF">SLS63_009301</name>
</gene>
<proteinExistence type="predicted"/>
<feature type="compositionally biased region" description="Basic and acidic residues" evidence="1">
    <location>
        <begin position="517"/>
        <end position="530"/>
    </location>
</feature>
<sequence>MDPKSLASNTAALLSLTIQVNGALYENWDDDSRPVAERLLYELARLRVHLTALEESSLRNEDPIILGDLPHLFKAVKATLVYLGSKLLGNGETGDIPSQNDLVMTWESCIQGDESRTLSINRREVERIFNEFQTHTARLRLAYVIISSLRFLLLCPASVAFIRIDRHDRDDFDIRDRDRGSSFDDDIDPQNPLSIADNLGEEVAEPIVALQFDLRKGDRIYMIDRIQSQKDVGRSHKSCTHVQAVFLARQSRTKALEDALKAHNLGVLPQVQATAAAKPYEKPRGLYHSAIPATLYEKKKLVDVWGEPAHRPKCHQTKTKEEMALVRAELDSLNEAVRIISSADAIKASGFGFTEVTSGFVHRAMTSCALRNVCHPPPKTPDNNTLQISPPTSKMPSWVKLDQELPLSLRNDAASIAIQVWRTVGGVFISSLDSWAYTAHCSYMPNPDGSPAVVIINCVEGEDDQPEKRTKYMVDLTRRRVKVKDDDTYAPIPANSNEAVHRIVSWVRGLPERKAAAAHAEQEKIQDAKERRQRAALQRQLEHDEAVEA</sequence>
<organism evidence="2 3">
    <name type="scientific">Diaporthe eres</name>
    <name type="common">Phomopsis oblonga</name>
    <dbReference type="NCBI Taxonomy" id="83184"/>
    <lineage>
        <taxon>Eukaryota</taxon>
        <taxon>Fungi</taxon>
        <taxon>Dikarya</taxon>
        <taxon>Ascomycota</taxon>
        <taxon>Pezizomycotina</taxon>
        <taxon>Sordariomycetes</taxon>
        <taxon>Sordariomycetidae</taxon>
        <taxon>Diaporthales</taxon>
        <taxon>Diaporthaceae</taxon>
        <taxon>Diaporthe</taxon>
        <taxon>Diaporthe eres species complex</taxon>
    </lineage>
</organism>
<comment type="caution">
    <text evidence="2">The sequence shown here is derived from an EMBL/GenBank/DDBJ whole genome shotgun (WGS) entry which is preliminary data.</text>
</comment>
<evidence type="ECO:0000313" key="2">
    <source>
        <dbReference type="EMBL" id="KAK7722020.1"/>
    </source>
</evidence>
<dbReference type="EMBL" id="JAKNSF020000067">
    <property type="protein sequence ID" value="KAK7722020.1"/>
    <property type="molecule type" value="Genomic_DNA"/>
</dbReference>
<keyword evidence="3" id="KW-1185">Reference proteome</keyword>
<feature type="region of interest" description="Disordered" evidence="1">
    <location>
        <begin position="517"/>
        <end position="549"/>
    </location>
</feature>
<dbReference type="Proteomes" id="UP001430848">
    <property type="component" value="Unassembled WGS sequence"/>
</dbReference>
<evidence type="ECO:0000313" key="3">
    <source>
        <dbReference type="Proteomes" id="UP001430848"/>
    </source>
</evidence>
<name>A0ABR1P018_DIAER</name>
<reference evidence="2 3" key="1">
    <citation type="submission" date="2024-02" db="EMBL/GenBank/DDBJ databases">
        <title>De novo assembly and annotation of 12 fungi associated with fruit tree decline syndrome in Ontario, Canada.</title>
        <authorList>
            <person name="Sulman M."/>
            <person name="Ellouze W."/>
            <person name="Ilyukhin E."/>
        </authorList>
    </citation>
    <scope>NUCLEOTIDE SEQUENCE [LARGE SCALE GENOMIC DNA]</scope>
    <source>
        <strain evidence="2 3">M169</strain>
    </source>
</reference>
<evidence type="ECO:0000256" key="1">
    <source>
        <dbReference type="SAM" id="MobiDB-lite"/>
    </source>
</evidence>
<accession>A0ABR1P018</accession>
<protein>
    <submittedName>
        <fullName evidence="2">Uncharacterized protein</fullName>
    </submittedName>
</protein>